<dbReference type="CDD" id="cd04301">
    <property type="entry name" value="NAT_SF"/>
    <property type="match status" value="1"/>
</dbReference>
<dbReference type="InterPro" id="IPR016181">
    <property type="entry name" value="Acyl_CoA_acyltransferase"/>
</dbReference>
<organism evidence="2 3">
    <name type="scientific">Chitinophaga eiseniae</name>
    <dbReference type="NCBI Taxonomy" id="634771"/>
    <lineage>
        <taxon>Bacteria</taxon>
        <taxon>Pseudomonadati</taxon>
        <taxon>Bacteroidota</taxon>
        <taxon>Chitinophagia</taxon>
        <taxon>Chitinophagales</taxon>
        <taxon>Chitinophagaceae</taxon>
        <taxon>Chitinophaga</taxon>
    </lineage>
</organism>
<dbReference type="GO" id="GO:0016747">
    <property type="term" value="F:acyltransferase activity, transferring groups other than amino-acyl groups"/>
    <property type="evidence" value="ECO:0007669"/>
    <property type="project" value="InterPro"/>
</dbReference>
<dbReference type="Proteomes" id="UP000190367">
    <property type="component" value="Unassembled WGS sequence"/>
</dbReference>
<accession>A0A1T4TID3</accession>
<evidence type="ECO:0000313" key="3">
    <source>
        <dbReference type="Proteomes" id="UP000190367"/>
    </source>
</evidence>
<sequence>MENQHIIVRVATPDDIHYSKTITDEMEASAKARGTGIAKRSPAYVELKMQEGKAVIAVTEKGDWVGFCYIEAWGHGKFVANSGLIVNPAFRGHGVAKSIKKRIFELSRETYPESKIFGLTTGLAVMKINSELGYEPVTYSELTDDEEFWKGCRSCVNFDILTSKERKNCLCTAMLYDPVEKLKEAEERAMADAKAKQEAAATVLQPANQLSVTAAGQIHHEKRRRRFKGNIKLYERWLRFKRFVLLNSKKEGGATGTRKKFFLF</sequence>
<dbReference type="Pfam" id="PF00583">
    <property type="entry name" value="Acetyltransf_1"/>
    <property type="match status" value="1"/>
</dbReference>
<evidence type="ECO:0000313" key="2">
    <source>
        <dbReference type="EMBL" id="SKA39969.1"/>
    </source>
</evidence>
<name>A0A1T4TID3_9BACT</name>
<dbReference type="SUPFAM" id="SSF55729">
    <property type="entry name" value="Acyl-CoA N-acyltransferases (Nat)"/>
    <property type="match status" value="1"/>
</dbReference>
<gene>
    <name evidence="2" type="ORF">SAMN04488128_10593</name>
</gene>
<dbReference type="EMBL" id="FUWZ01000005">
    <property type="protein sequence ID" value="SKA39969.1"/>
    <property type="molecule type" value="Genomic_DNA"/>
</dbReference>
<proteinExistence type="predicted"/>
<dbReference type="RefSeq" id="WP_078671908.1">
    <property type="nucleotide sequence ID" value="NZ_FUWZ01000005.1"/>
</dbReference>
<dbReference type="AlphaFoldDB" id="A0A1T4TID3"/>
<dbReference type="InterPro" id="IPR000182">
    <property type="entry name" value="GNAT_dom"/>
</dbReference>
<feature type="domain" description="N-acetyltransferase" evidence="1">
    <location>
        <begin position="46"/>
        <end position="109"/>
    </location>
</feature>
<evidence type="ECO:0000259" key="1">
    <source>
        <dbReference type="Pfam" id="PF00583"/>
    </source>
</evidence>
<reference evidence="3" key="1">
    <citation type="submission" date="2017-02" db="EMBL/GenBank/DDBJ databases">
        <authorList>
            <person name="Varghese N."/>
            <person name="Submissions S."/>
        </authorList>
    </citation>
    <scope>NUCLEOTIDE SEQUENCE [LARGE SCALE GENOMIC DNA]</scope>
    <source>
        <strain evidence="3">DSM 22224</strain>
    </source>
</reference>
<dbReference type="Gene3D" id="3.40.630.30">
    <property type="match status" value="1"/>
</dbReference>
<dbReference type="STRING" id="634771.SAMN04488128_10593"/>
<protein>
    <submittedName>
        <fullName evidence="2">N-acetylglutamate synthase, GNAT family</fullName>
    </submittedName>
</protein>
<keyword evidence="3" id="KW-1185">Reference proteome</keyword>